<dbReference type="Gene3D" id="1.10.2020.10">
    <property type="entry name" value="uronate isomerase, domain 2, chain A"/>
    <property type="match status" value="1"/>
</dbReference>
<dbReference type="Proteomes" id="UP000190105">
    <property type="component" value="Unassembled WGS sequence"/>
</dbReference>
<dbReference type="Gene3D" id="3.20.20.140">
    <property type="entry name" value="Metal-dependent hydrolases"/>
    <property type="match status" value="2"/>
</dbReference>
<dbReference type="SUPFAM" id="SSF51556">
    <property type="entry name" value="Metallo-dependent hydrolases"/>
    <property type="match status" value="1"/>
</dbReference>
<evidence type="ECO:0008006" key="3">
    <source>
        <dbReference type="Google" id="ProtNLM"/>
    </source>
</evidence>
<reference evidence="2" key="1">
    <citation type="submission" date="2017-02" db="EMBL/GenBank/DDBJ databases">
        <authorList>
            <person name="Varghese N."/>
            <person name="Submissions S."/>
        </authorList>
    </citation>
    <scope>NUCLEOTIDE SEQUENCE [LARGE SCALE GENOMIC DNA]</scope>
    <source>
        <strain evidence="2">USBA 833</strain>
    </source>
</reference>
<dbReference type="EMBL" id="FUYH01000015">
    <property type="protein sequence ID" value="SKA94093.1"/>
    <property type="molecule type" value="Genomic_DNA"/>
</dbReference>
<gene>
    <name evidence="1" type="ORF">SAMN05443428_11553</name>
</gene>
<evidence type="ECO:0000313" key="1">
    <source>
        <dbReference type="EMBL" id="SKA94093.1"/>
    </source>
</evidence>
<organism evidence="1 2">
    <name type="scientific">Caloramator quimbayensis</name>
    <dbReference type="NCBI Taxonomy" id="1147123"/>
    <lineage>
        <taxon>Bacteria</taxon>
        <taxon>Bacillati</taxon>
        <taxon>Bacillota</taxon>
        <taxon>Clostridia</taxon>
        <taxon>Eubacteriales</taxon>
        <taxon>Clostridiaceae</taxon>
        <taxon>Caloramator</taxon>
    </lineage>
</organism>
<keyword evidence="2" id="KW-1185">Reference proteome</keyword>
<proteinExistence type="predicted"/>
<dbReference type="STRING" id="1147123.SAMN05443428_11553"/>
<dbReference type="InterPro" id="IPR032466">
    <property type="entry name" value="Metal_Hydrolase"/>
</dbReference>
<sequence>MIRNHEELKKVVEREVNNVKITDIHTHIYSKDFNKLLLWGIDELLTYHYLIAEFFRYSNMDYDKFFKMSKKEQAELVWKTLFIENTPISEAQRGVLTILNKLGLDTANKDLEYYRNYFKNISLEEYIDKVFEVSNVKCVVMTNDPFDDDERPVWEKDGNKDERFKAALRIDALLMNYPKAMEKMIKMGYDVSLNLNEKTICEIKRFLDDWAERMGALYMAASLPPSFNVPEDSARWTILDRCILKVCKERNMPFALMIGVNKNVNYELGLAGDSVGRANNSALEYLCRNYPENKFMITYLSRENQHEVLVTARKFKNLFVFGCWWFLNNPVLIEEMTRMRFELLGLSFMPQHSDARVLDQLIYKWEHSRKIISKVLFDKYSDIFDTGFAISEEDVRRDVENIFGNNFFKFLNA</sequence>
<accession>A0A1T4XXG4</accession>
<dbReference type="AlphaFoldDB" id="A0A1T4XXG4"/>
<protein>
    <recommendedName>
        <fullName evidence="3">Glucuronate isomerase</fullName>
    </recommendedName>
</protein>
<evidence type="ECO:0000313" key="2">
    <source>
        <dbReference type="Proteomes" id="UP000190105"/>
    </source>
</evidence>
<dbReference type="RefSeq" id="WP_078697047.1">
    <property type="nucleotide sequence ID" value="NZ_FUYH01000015.1"/>
</dbReference>
<name>A0A1T4XXG4_9CLOT</name>